<dbReference type="eggNOG" id="ENOG5033IJF">
    <property type="taxonomic scope" value="Bacteria"/>
</dbReference>
<evidence type="ECO:0000313" key="2">
    <source>
        <dbReference type="Proteomes" id="UP000030013"/>
    </source>
</evidence>
<sequence>MSETFDGPSPEREDEEDHDLLTYGEVKVRIHEEVQAQRALVAQLEASGEDASSALQRLDALVDAAQRNSRNRINDDNFERFFGYRGTARRNT</sequence>
<comment type="caution">
    <text evidence="1">The sequence shown here is derived from an EMBL/GenBank/DDBJ whole genome shotgun (WGS) entry which is preliminary data.</text>
</comment>
<dbReference type="OrthoDB" id="4753751at2"/>
<accession>A0A0A0JWY0</accession>
<dbReference type="STRING" id="1385519.N801_03620"/>
<name>A0A0A0JWY0_9MICO</name>
<proteinExistence type="predicted"/>
<dbReference type="Proteomes" id="UP000030013">
    <property type="component" value="Unassembled WGS sequence"/>
</dbReference>
<evidence type="ECO:0000313" key="1">
    <source>
        <dbReference type="EMBL" id="KGN41945.1"/>
    </source>
</evidence>
<protein>
    <submittedName>
        <fullName evidence="1">Acyl-CoA synthase</fullName>
    </submittedName>
</protein>
<dbReference type="EMBL" id="AVPL01000010">
    <property type="protein sequence ID" value="KGN41945.1"/>
    <property type="molecule type" value="Genomic_DNA"/>
</dbReference>
<reference evidence="1 2" key="1">
    <citation type="submission" date="2013-08" db="EMBL/GenBank/DDBJ databases">
        <title>The genome sequence of Knoellia aerolata.</title>
        <authorList>
            <person name="Zhu W."/>
            <person name="Wang G."/>
        </authorList>
    </citation>
    <scope>NUCLEOTIDE SEQUENCE [LARGE SCALE GENOMIC DNA]</scope>
    <source>
        <strain evidence="1 2">DSM 18566</strain>
    </source>
</reference>
<dbReference type="RefSeq" id="WP_035934857.1">
    <property type="nucleotide sequence ID" value="NZ_AVPL01000010.1"/>
</dbReference>
<organism evidence="1 2">
    <name type="scientific">Knoellia aerolata DSM 18566</name>
    <dbReference type="NCBI Taxonomy" id="1385519"/>
    <lineage>
        <taxon>Bacteria</taxon>
        <taxon>Bacillati</taxon>
        <taxon>Actinomycetota</taxon>
        <taxon>Actinomycetes</taxon>
        <taxon>Micrococcales</taxon>
        <taxon>Intrasporangiaceae</taxon>
        <taxon>Knoellia</taxon>
    </lineage>
</organism>
<dbReference type="AlphaFoldDB" id="A0A0A0JWY0"/>
<keyword evidence="2" id="KW-1185">Reference proteome</keyword>
<gene>
    <name evidence="1" type="ORF">N801_03620</name>
</gene>